<dbReference type="SMART" id="SM00644">
    <property type="entry name" value="Ami_2"/>
    <property type="match status" value="1"/>
</dbReference>
<keyword evidence="2" id="KW-0399">Innate immunity</keyword>
<sequence length="304" mass="34013">MWTENDDKIEERVRNGLGAVNSVAVNDDRIAPVPSTAAATPSISNLNVNNSKKVHIGPKFVSVTQNVQNQEVVKGRFLGLELVSPNNARTLRCSVAVFVCWAFLVASGLAIYLLYMTLLKHQTRLDIGLTESWFLRREDWQALPSYSEEFLVLPVSSVIIGHSASKYCNQKFACVEEMLSIQQDHLRRGWLDIGPNFLVGGNGLVFEGRGANILGVMVSFWNRRSITIMFIGNYVNDVPDDAQFLHVNILLKRLAELGVLTPNFIVYAQCQVQPLTVPPGRHLLRSMDKIIHWKPLNITGCLSR</sequence>
<organism evidence="7 8">
    <name type="scientific">Pieris macdunnoughi</name>
    <dbReference type="NCBI Taxonomy" id="345717"/>
    <lineage>
        <taxon>Eukaryota</taxon>
        <taxon>Metazoa</taxon>
        <taxon>Ecdysozoa</taxon>
        <taxon>Arthropoda</taxon>
        <taxon>Hexapoda</taxon>
        <taxon>Insecta</taxon>
        <taxon>Pterygota</taxon>
        <taxon>Neoptera</taxon>
        <taxon>Endopterygota</taxon>
        <taxon>Lepidoptera</taxon>
        <taxon>Glossata</taxon>
        <taxon>Ditrysia</taxon>
        <taxon>Papilionoidea</taxon>
        <taxon>Pieridae</taxon>
        <taxon>Pierinae</taxon>
        <taxon>Pieris</taxon>
    </lineage>
</organism>
<name>A0A821LDX0_9NEOP</name>
<evidence type="ECO:0000256" key="4">
    <source>
        <dbReference type="SAM" id="Phobius"/>
    </source>
</evidence>
<feature type="domain" description="N-acetylmuramoyl-L-alanine amidase" evidence="5">
    <location>
        <begin position="145"/>
        <end position="280"/>
    </location>
</feature>
<comment type="similarity">
    <text evidence="1">Belongs to the N-acetylmuramoyl-L-alanine amidase 2 family.</text>
</comment>
<dbReference type="EMBL" id="CAJOBZ010000001">
    <property type="protein sequence ID" value="CAF4750053.1"/>
    <property type="molecule type" value="Genomic_DNA"/>
</dbReference>
<dbReference type="AlphaFoldDB" id="A0A821LDX0"/>
<keyword evidence="3" id="KW-0391">Immunity</keyword>
<dbReference type="Proteomes" id="UP000663880">
    <property type="component" value="Unassembled WGS sequence"/>
</dbReference>
<comment type="caution">
    <text evidence="7">The sequence shown here is derived from an EMBL/GenBank/DDBJ whole genome shotgun (WGS) entry which is preliminary data.</text>
</comment>
<reference evidence="7" key="1">
    <citation type="submission" date="2021-02" db="EMBL/GenBank/DDBJ databases">
        <authorList>
            <person name="Steward A R."/>
        </authorList>
    </citation>
    <scope>NUCLEOTIDE SEQUENCE</scope>
</reference>
<dbReference type="PANTHER" id="PTHR11022">
    <property type="entry name" value="PEPTIDOGLYCAN RECOGNITION PROTEIN"/>
    <property type="match status" value="1"/>
</dbReference>
<dbReference type="InterPro" id="IPR015510">
    <property type="entry name" value="PGRP"/>
</dbReference>
<evidence type="ECO:0000259" key="6">
    <source>
        <dbReference type="SMART" id="SM00701"/>
    </source>
</evidence>
<keyword evidence="4" id="KW-1133">Transmembrane helix</keyword>
<dbReference type="GO" id="GO:0045087">
    <property type="term" value="P:innate immune response"/>
    <property type="evidence" value="ECO:0007669"/>
    <property type="project" value="UniProtKB-KW"/>
</dbReference>
<protein>
    <submittedName>
        <fullName evidence="7">Uncharacterized protein</fullName>
    </submittedName>
</protein>
<proteinExistence type="inferred from homology"/>
<dbReference type="GO" id="GO:0009253">
    <property type="term" value="P:peptidoglycan catabolic process"/>
    <property type="evidence" value="ECO:0007669"/>
    <property type="project" value="InterPro"/>
</dbReference>
<evidence type="ECO:0000256" key="2">
    <source>
        <dbReference type="ARBA" id="ARBA00022588"/>
    </source>
</evidence>
<accession>A0A821LDX0</accession>
<dbReference type="Pfam" id="PF01510">
    <property type="entry name" value="Amidase_2"/>
    <property type="match status" value="1"/>
</dbReference>
<dbReference type="PANTHER" id="PTHR11022:SF75">
    <property type="entry name" value="PEPTIDOGLYCAN-RECOGNITION PROTEIN SB1-RELATED"/>
    <property type="match status" value="1"/>
</dbReference>
<evidence type="ECO:0000256" key="1">
    <source>
        <dbReference type="ARBA" id="ARBA00007553"/>
    </source>
</evidence>
<dbReference type="OrthoDB" id="10001926at2759"/>
<dbReference type="SUPFAM" id="SSF55846">
    <property type="entry name" value="N-acetylmuramoyl-L-alanine amidase-like"/>
    <property type="match status" value="1"/>
</dbReference>
<evidence type="ECO:0000313" key="7">
    <source>
        <dbReference type="EMBL" id="CAF4750053.1"/>
    </source>
</evidence>
<dbReference type="SMART" id="SM00701">
    <property type="entry name" value="PGRP"/>
    <property type="match status" value="1"/>
</dbReference>
<dbReference type="InterPro" id="IPR006619">
    <property type="entry name" value="PGRP_domain_met/bac"/>
</dbReference>
<gene>
    <name evidence="7" type="ORF">PMACD_LOCUS619</name>
</gene>
<dbReference type="InterPro" id="IPR002502">
    <property type="entry name" value="Amidase_domain"/>
</dbReference>
<feature type="transmembrane region" description="Helical" evidence="4">
    <location>
        <begin position="95"/>
        <end position="115"/>
    </location>
</feature>
<keyword evidence="4" id="KW-0472">Membrane</keyword>
<evidence type="ECO:0000313" key="8">
    <source>
        <dbReference type="Proteomes" id="UP000663880"/>
    </source>
</evidence>
<evidence type="ECO:0000256" key="3">
    <source>
        <dbReference type="ARBA" id="ARBA00022859"/>
    </source>
</evidence>
<dbReference type="CDD" id="cd06583">
    <property type="entry name" value="PGRP"/>
    <property type="match status" value="1"/>
</dbReference>
<dbReference type="GO" id="GO:0008270">
    <property type="term" value="F:zinc ion binding"/>
    <property type="evidence" value="ECO:0007669"/>
    <property type="project" value="InterPro"/>
</dbReference>
<dbReference type="InterPro" id="IPR036505">
    <property type="entry name" value="Amidase/PGRP_sf"/>
</dbReference>
<feature type="domain" description="Peptidoglycan recognition protein family" evidence="6">
    <location>
        <begin position="132"/>
        <end position="273"/>
    </location>
</feature>
<dbReference type="GO" id="GO:0008745">
    <property type="term" value="F:N-acetylmuramoyl-L-alanine amidase activity"/>
    <property type="evidence" value="ECO:0007669"/>
    <property type="project" value="InterPro"/>
</dbReference>
<dbReference type="Gene3D" id="3.40.80.10">
    <property type="entry name" value="Peptidoglycan recognition protein-like"/>
    <property type="match status" value="1"/>
</dbReference>
<keyword evidence="4" id="KW-0812">Transmembrane</keyword>
<keyword evidence="8" id="KW-1185">Reference proteome</keyword>
<evidence type="ECO:0000259" key="5">
    <source>
        <dbReference type="SMART" id="SM00644"/>
    </source>
</evidence>